<dbReference type="PANTHER" id="PTHR22604:SF105">
    <property type="entry name" value="TRANS-1,2-DIHYDROBENZENE-1,2-DIOL DEHYDROGENASE"/>
    <property type="match status" value="1"/>
</dbReference>
<dbReference type="PROSITE" id="PS51318">
    <property type="entry name" value="TAT"/>
    <property type="match status" value="1"/>
</dbReference>
<dbReference type="GO" id="GO:0016491">
    <property type="term" value="F:oxidoreductase activity"/>
    <property type="evidence" value="ECO:0007669"/>
    <property type="project" value="UniProtKB-KW"/>
</dbReference>
<name>A0A917PNA6_9PSED</name>
<feature type="signal peptide" evidence="4">
    <location>
        <begin position="1"/>
        <end position="38"/>
    </location>
</feature>
<dbReference type="SUPFAM" id="SSF51735">
    <property type="entry name" value="NAD(P)-binding Rossmann-fold domains"/>
    <property type="match status" value="1"/>
</dbReference>
<dbReference type="InterPro" id="IPR000683">
    <property type="entry name" value="Gfo/Idh/MocA-like_OxRdtase_N"/>
</dbReference>
<gene>
    <name evidence="7" type="ORF">GCM10009304_09480</name>
</gene>
<dbReference type="Gene3D" id="3.40.50.720">
    <property type="entry name" value="NAD(P)-binding Rossmann-like Domain"/>
    <property type="match status" value="1"/>
</dbReference>
<feature type="domain" description="Gfo/Idh/MocA-like oxidoreductase N-terminal" evidence="5">
    <location>
        <begin position="82"/>
        <end position="205"/>
    </location>
</feature>
<dbReference type="EMBL" id="BMPO01000002">
    <property type="protein sequence ID" value="GGJ85526.1"/>
    <property type="molecule type" value="Genomic_DNA"/>
</dbReference>
<feature type="compositionally biased region" description="Low complexity" evidence="3">
    <location>
        <begin position="38"/>
        <end position="50"/>
    </location>
</feature>
<keyword evidence="4" id="KW-0732">Signal</keyword>
<comment type="caution">
    <text evidence="7">The sequence shown here is derived from an EMBL/GenBank/DDBJ whole genome shotgun (WGS) entry which is preliminary data.</text>
</comment>
<dbReference type="Pfam" id="PF02894">
    <property type="entry name" value="GFO_IDH_MocA_C"/>
    <property type="match status" value="1"/>
</dbReference>
<dbReference type="InterPro" id="IPR004104">
    <property type="entry name" value="Gfo/Idh/MocA-like_OxRdtase_C"/>
</dbReference>
<protein>
    <submittedName>
        <fullName evidence="7">Glucose-fructose oxidoreductase</fullName>
    </submittedName>
</protein>
<dbReference type="RefSeq" id="WP_188982003.1">
    <property type="nucleotide sequence ID" value="NZ_BMPO01000002.1"/>
</dbReference>
<accession>A0A917PNA6</accession>
<reference evidence="7" key="2">
    <citation type="submission" date="2020-09" db="EMBL/GenBank/DDBJ databases">
        <authorList>
            <person name="Sun Q."/>
            <person name="Ohkuma M."/>
        </authorList>
    </citation>
    <scope>NUCLEOTIDE SEQUENCE</scope>
    <source>
        <strain evidence="7">JCM 30078</strain>
    </source>
</reference>
<proteinExistence type="inferred from homology"/>
<evidence type="ECO:0000313" key="8">
    <source>
        <dbReference type="Proteomes" id="UP000635983"/>
    </source>
</evidence>
<feature type="domain" description="Gfo/Idh/MocA-like oxidoreductase C-terminal" evidence="6">
    <location>
        <begin position="227"/>
        <end position="424"/>
    </location>
</feature>
<dbReference type="InterPro" id="IPR036291">
    <property type="entry name" value="NAD(P)-bd_dom_sf"/>
</dbReference>
<comment type="similarity">
    <text evidence="1">Belongs to the Gfo/Idh/MocA family.</text>
</comment>
<organism evidence="7 8">
    <name type="scientific">Pseudomonas matsuisoli</name>
    <dbReference type="NCBI Taxonomy" id="1515666"/>
    <lineage>
        <taxon>Bacteria</taxon>
        <taxon>Pseudomonadati</taxon>
        <taxon>Pseudomonadota</taxon>
        <taxon>Gammaproteobacteria</taxon>
        <taxon>Pseudomonadales</taxon>
        <taxon>Pseudomonadaceae</taxon>
        <taxon>Pseudomonas</taxon>
    </lineage>
</organism>
<dbReference type="Proteomes" id="UP000635983">
    <property type="component" value="Unassembled WGS sequence"/>
</dbReference>
<dbReference type="GO" id="GO:0000166">
    <property type="term" value="F:nucleotide binding"/>
    <property type="evidence" value="ECO:0007669"/>
    <property type="project" value="InterPro"/>
</dbReference>
<evidence type="ECO:0000259" key="6">
    <source>
        <dbReference type="Pfam" id="PF02894"/>
    </source>
</evidence>
<dbReference type="AlphaFoldDB" id="A0A917PNA6"/>
<dbReference type="Pfam" id="PF01408">
    <property type="entry name" value="GFO_IDH_MocA"/>
    <property type="match status" value="1"/>
</dbReference>
<dbReference type="InterPro" id="IPR050984">
    <property type="entry name" value="Gfo/Idh/MocA_domain"/>
</dbReference>
<reference evidence="7" key="1">
    <citation type="journal article" date="2014" name="Int. J. Syst. Evol. Microbiol.">
        <title>Complete genome sequence of Corynebacterium casei LMG S-19264T (=DSM 44701T), isolated from a smear-ripened cheese.</title>
        <authorList>
            <consortium name="US DOE Joint Genome Institute (JGI-PGF)"/>
            <person name="Walter F."/>
            <person name="Albersmeier A."/>
            <person name="Kalinowski J."/>
            <person name="Ruckert C."/>
        </authorList>
    </citation>
    <scope>NUCLEOTIDE SEQUENCE</scope>
    <source>
        <strain evidence="7">JCM 30078</strain>
    </source>
</reference>
<evidence type="ECO:0000256" key="3">
    <source>
        <dbReference type="SAM" id="MobiDB-lite"/>
    </source>
</evidence>
<dbReference type="InterPro" id="IPR008354">
    <property type="entry name" value="Glc-Fru_OxRdtase_bac"/>
</dbReference>
<dbReference type="Gene3D" id="3.30.360.10">
    <property type="entry name" value="Dihydrodipicolinate Reductase, domain 2"/>
    <property type="match status" value="1"/>
</dbReference>
<feature type="chain" id="PRO_5037022045" evidence="4">
    <location>
        <begin position="39"/>
        <end position="444"/>
    </location>
</feature>
<dbReference type="PANTHER" id="PTHR22604">
    <property type="entry name" value="OXIDOREDUCTASES"/>
    <property type="match status" value="1"/>
</dbReference>
<feature type="region of interest" description="Disordered" evidence="3">
    <location>
        <begin position="38"/>
        <end position="62"/>
    </location>
</feature>
<dbReference type="SUPFAM" id="SSF55347">
    <property type="entry name" value="Glyceraldehyde-3-phosphate dehydrogenase-like, C-terminal domain"/>
    <property type="match status" value="1"/>
</dbReference>
<sequence>MSKINTFFPGRRRFMAQAGTTAVAAGMLGAARSATAQAAPTKASSSQPAADLPQPVTLPHMQEGKTDKTKMPVQLGPDQRVGIAVVGIGRLTLEEILPAMAQSQRCKVTALVSGDGDKARRVAAMYGVPEDSLYSYETFDSIRDNPNVHAVYIVLPNSMHHEFTLRAASAGKHVLCEKPMANSVKECQEMITACADAQRLLMIAYRIQYEPMNRQVMQWVRGGKEVGQIKLLEMANCQNQSTQNTDQWRHKKALAGGGALPDIGLYCLNTARYLLGEEPVEVFGTIHTNDSDPRFTEVEETILWHMRFPSGVLAQCMSSYSTFNSKRYRILGDKGYLEMDPAFAYKGLKLKRSKLAEGTDAVLAPGIEQIAATEKNQFALEMDHFAECVVKNQRPFTPGEEGLQDQRIMEAIYESARISRPVKLSSIEEKDAFRGTPPSNAEST</sequence>
<evidence type="ECO:0000259" key="5">
    <source>
        <dbReference type="Pfam" id="PF01408"/>
    </source>
</evidence>
<evidence type="ECO:0000313" key="7">
    <source>
        <dbReference type="EMBL" id="GGJ85526.1"/>
    </source>
</evidence>
<keyword evidence="2" id="KW-0560">Oxidoreductase</keyword>
<evidence type="ECO:0000256" key="4">
    <source>
        <dbReference type="SAM" id="SignalP"/>
    </source>
</evidence>
<evidence type="ECO:0000256" key="2">
    <source>
        <dbReference type="ARBA" id="ARBA00023002"/>
    </source>
</evidence>
<keyword evidence="8" id="KW-1185">Reference proteome</keyword>
<dbReference type="PRINTS" id="PR01775">
    <property type="entry name" value="GLFROXRDTASE"/>
</dbReference>
<dbReference type="InterPro" id="IPR006311">
    <property type="entry name" value="TAT_signal"/>
</dbReference>
<evidence type="ECO:0000256" key="1">
    <source>
        <dbReference type="ARBA" id="ARBA00010928"/>
    </source>
</evidence>